<gene>
    <name evidence="7" type="ORF">FDP22_13200</name>
</gene>
<dbReference type="InterPro" id="IPR013328">
    <property type="entry name" value="6PGD_dom2"/>
</dbReference>
<feature type="active site" evidence="4">
    <location>
        <position position="170"/>
    </location>
</feature>
<evidence type="ECO:0000313" key="8">
    <source>
        <dbReference type="Proteomes" id="UP000305888"/>
    </source>
</evidence>
<evidence type="ECO:0000256" key="4">
    <source>
        <dbReference type="PIRSR" id="PIRSR000103-1"/>
    </source>
</evidence>
<dbReference type="InterPro" id="IPR036291">
    <property type="entry name" value="NAD(P)-bd_dom_sf"/>
</dbReference>
<dbReference type="Gene3D" id="1.10.1040.10">
    <property type="entry name" value="N-(1-d-carboxylethyl)-l-norvaline Dehydrogenase, domain 2"/>
    <property type="match status" value="1"/>
</dbReference>
<accession>A0A5B8FI42</accession>
<evidence type="ECO:0000256" key="1">
    <source>
        <dbReference type="ARBA" id="ARBA00009080"/>
    </source>
</evidence>
<keyword evidence="8" id="KW-1185">Reference proteome</keyword>
<dbReference type="Pfam" id="PF14833">
    <property type="entry name" value="NAD_binding_11"/>
    <property type="match status" value="1"/>
</dbReference>
<keyword evidence="2" id="KW-0560">Oxidoreductase</keyword>
<dbReference type="Proteomes" id="UP000305888">
    <property type="component" value="Chromosome"/>
</dbReference>
<feature type="domain" description="6-phosphogluconate dehydrogenase NADP-binding" evidence="5">
    <location>
        <begin position="2"/>
        <end position="161"/>
    </location>
</feature>
<evidence type="ECO:0000256" key="3">
    <source>
        <dbReference type="ARBA" id="ARBA00023027"/>
    </source>
</evidence>
<dbReference type="GO" id="GO:0016491">
    <property type="term" value="F:oxidoreductase activity"/>
    <property type="evidence" value="ECO:0007669"/>
    <property type="project" value="UniProtKB-KW"/>
</dbReference>
<dbReference type="KEGG" id="ppru:FDP22_13200"/>
<comment type="similarity">
    <text evidence="1">Belongs to the HIBADH-related family.</text>
</comment>
<name>A0A5B8FI42_9RHOB</name>
<dbReference type="Gene3D" id="3.40.50.720">
    <property type="entry name" value="NAD(P)-binding Rossmann-like Domain"/>
    <property type="match status" value="1"/>
</dbReference>
<evidence type="ECO:0000313" key="7">
    <source>
        <dbReference type="EMBL" id="QDL92658.1"/>
    </source>
</evidence>
<dbReference type="EMBL" id="CP040818">
    <property type="protein sequence ID" value="QDL92658.1"/>
    <property type="molecule type" value="Genomic_DNA"/>
</dbReference>
<dbReference type="GO" id="GO:0051287">
    <property type="term" value="F:NAD binding"/>
    <property type="evidence" value="ECO:0007669"/>
    <property type="project" value="InterPro"/>
</dbReference>
<feature type="domain" description="3-hydroxyisobutyrate dehydrogenase-like NAD-binding" evidence="6">
    <location>
        <begin position="164"/>
        <end position="284"/>
    </location>
</feature>
<evidence type="ECO:0000256" key="2">
    <source>
        <dbReference type="ARBA" id="ARBA00023002"/>
    </source>
</evidence>
<dbReference type="InterPro" id="IPR002204">
    <property type="entry name" value="3-OH-isobutyrate_DH-rel_CS"/>
</dbReference>
<dbReference type="PANTHER" id="PTHR43060:SF15">
    <property type="entry name" value="3-HYDROXYISOBUTYRATE DEHYDROGENASE-LIKE 1, MITOCHONDRIAL-RELATED"/>
    <property type="match status" value="1"/>
</dbReference>
<dbReference type="RefSeq" id="WP_138574317.1">
    <property type="nucleotide sequence ID" value="NZ_CP040818.1"/>
</dbReference>
<dbReference type="PIRSF" id="PIRSF000103">
    <property type="entry name" value="HIBADH"/>
    <property type="match status" value="1"/>
</dbReference>
<dbReference type="InterPro" id="IPR029154">
    <property type="entry name" value="HIBADH-like_NADP-bd"/>
</dbReference>
<reference evidence="7 8" key="1">
    <citation type="submission" date="2019-06" db="EMBL/GenBank/DDBJ databases">
        <title>Genome sequence of Rhodobacteraceae bacterium D4M1.</title>
        <authorList>
            <person name="Cao J."/>
        </authorList>
    </citation>
    <scope>NUCLEOTIDE SEQUENCE [LARGE SCALE GENOMIC DNA]</scope>
    <source>
        <strain evidence="7 8">D4M1</strain>
    </source>
</reference>
<dbReference type="InterPro" id="IPR006115">
    <property type="entry name" value="6PGDH_NADP-bd"/>
</dbReference>
<sequence length="291" mass="29285">MRIAFLGLGLMGAPMALNLAQAGHALTVWNRSAAKAAPLAGAGAQVADTPAAAAEGAELLCLCMTDAKAVEAVAFGAGGLSGAARGLTLVDFSSVDPEKTRALAARWAEETGGAWLDAPVSGGVPAAEAGTLTIMAGGAEADFDAVRPVLEAVSARATLMGPVGAGQATKLANQIIAGCTMAIVAEAVAFAEANGIDATRLAPALQGGFADSKPFQIFGPRMAARVHEPVYGTSRMMLKDLDTVRDTARASGALLPMTSTAAELLRATGLRDGLDRDISALIEVFAGPKEG</sequence>
<dbReference type="GO" id="GO:0050661">
    <property type="term" value="F:NADP binding"/>
    <property type="evidence" value="ECO:0007669"/>
    <property type="project" value="InterPro"/>
</dbReference>
<protein>
    <submittedName>
        <fullName evidence="7">NAD(P)-dependent oxidoreductase</fullName>
    </submittedName>
</protein>
<dbReference type="PROSITE" id="PS00895">
    <property type="entry name" value="3_HYDROXYISOBUT_DH"/>
    <property type="match status" value="1"/>
</dbReference>
<evidence type="ECO:0000259" key="6">
    <source>
        <dbReference type="Pfam" id="PF14833"/>
    </source>
</evidence>
<dbReference type="SUPFAM" id="SSF51735">
    <property type="entry name" value="NAD(P)-binding Rossmann-fold domains"/>
    <property type="match status" value="1"/>
</dbReference>
<dbReference type="InterPro" id="IPR008927">
    <property type="entry name" value="6-PGluconate_DH-like_C_sf"/>
</dbReference>
<dbReference type="GO" id="GO:0016054">
    <property type="term" value="P:organic acid catabolic process"/>
    <property type="evidence" value="ECO:0007669"/>
    <property type="project" value="UniProtKB-ARBA"/>
</dbReference>
<evidence type="ECO:0000259" key="5">
    <source>
        <dbReference type="Pfam" id="PF03446"/>
    </source>
</evidence>
<organism evidence="7 8">
    <name type="scientific">Paroceanicella profunda</name>
    <dbReference type="NCBI Taxonomy" id="2579971"/>
    <lineage>
        <taxon>Bacteria</taxon>
        <taxon>Pseudomonadati</taxon>
        <taxon>Pseudomonadota</taxon>
        <taxon>Alphaproteobacteria</taxon>
        <taxon>Rhodobacterales</taxon>
        <taxon>Paracoccaceae</taxon>
        <taxon>Paroceanicella</taxon>
    </lineage>
</organism>
<keyword evidence="3" id="KW-0520">NAD</keyword>
<dbReference type="OrthoDB" id="9812907at2"/>
<dbReference type="SUPFAM" id="SSF48179">
    <property type="entry name" value="6-phosphogluconate dehydrogenase C-terminal domain-like"/>
    <property type="match status" value="1"/>
</dbReference>
<dbReference type="InterPro" id="IPR015815">
    <property type="entry name" value="HIBADH-related"/>
</dbReference>
<dbReference type="PANTHER" id="PTHR43060">
    <property type="entry name" value="3-HYDROXYISOBUTYRATE DEHYDROGENASE-LIKE 1, MITOCHONDRIAL-RELATED"/>
    <property type="match status" value="1"/>
</dbReference>
<dbReference type="Pfam" id="PF03446">
    <property type="entry name" value="NAD_binding_2"/>
    <property type="match status" value="1"/>
</dbReference>
<proteinExistence type="inferred from homology"/>
<dbReference type="AlphaFoldDB" id="A0A5B8FI42"/>